<dbReference type="Gene3D" id="3.40.630.10">
    <property type="entry name" value="Zn peptidases"/>
    <property type="match status" value="1"/>
</dbReference>
<dbReference type="SUPFAM" id="SSF55031">
    <property type="entry name" value="Bacterial exopeptidase dimerisation domain"/>
    <property type="match status" value="1"/>
</dbReference>
<evidence type="ECO:0000313" key="12">
    <source>
        <dbReference type="EMBL" id="AXI04462.1"/>
    </source>
</evidence>
<evidence type="ECO:0000256" key="4">
    <source>
        <dbReference type="ARBA" id="ARBA00022490"/>
    </source>
</evidence>
<dbReference type="Pfam" id="PF07687">
    <property type="entry name" value="M20_dimer"/>
    <property type="match status" value="1"/>
</dbReference>
<dbReference type="GO" id="GO:0008777">
    <property type="term" value="F:acetylornithine deacetylase activity"/>
    <property type="evidence" value="ECO:0007669"/>
    <property type="project" value="UniProtKB-EC"/>
</dbReference>
<proteinExistence type="inferred from homology"/>
<evidence type="ECO:0000256" key="10">
    <source>
        <dbReference type="ARBA" id="ARBA00023285"/>
    </source>
</evidence>
<keyword evidence="6" id="KW-0028">Amino-acid biosynthesis</keyword>
<evidence type="ECO:0000256" key="8">
    <source>
        <dbReference type="ARBA" id="ARBA00022801"/>
    </source>
</evidence>
<dbReference type="InterPro" id="IPR011650">
    <property type="entry name" value="Peptidase_M20_dimer"/>
</dbReference>
<evidence type="ECO:0000256" key="1">
    <source>
        <dbReference type="ARBA" id="ARBA00001947"/>
    </source>
</evidence>
<keyword evidence="8 12" id="KW-0378">Hydrolase</keyword>
<keyword evidence="4" id="KW-0963">Cytoplasm</keyword>
<dbReference type="GO" id="GO:0006526">
    <property type="term" value="P:L-arginine biosynthetic process"/>
    <property type="evidence" value="ECO:0007669"/>
    <property type="project" value="UniProtKB-KW"/>
</dbReference>
<dbReference type="EMBL" id="CP031222">
    <property type="protein sequence ID" value="AXI04462.1"/>
    <property type="molecule type" value="Genomic_DNA"/>
</dbReference>
<evidence type="ECO:0000313" key="13">
    <source>
        <dbReference type="Proteomes" id="UP000253940"/>
    </source>
</evidence>
<keyword evidence="13" id="KW-1185">Reference proteome</keyword>
<comment type="subcellular location">
    <subcellularLocation>
        <location evidence="2">Cytoplasm</location>
    </subcellularLocation>
</comment>
<protein>
    <submittedName>
        <fullName evidence="12">Acetylornithine deacetylase</fullName>
        <ecNumber evidence="12">3.5.1.16</ecNumber>
    </submittedName>
</protein>
<evidence type="ECO:0000256" key="9">
    <source>
        <dbReference type="ARBA" id="ARBA00022833"/>
    </source>
</evidence>
<evidence type="ECO:0000256" key="6">
    <source>
        <dbReference type="ARBA" id="ARBA00022605"/>
    </source>
</evidence>
<dbReference type="FunFam" id="3.30.70.360:FF:000003">
    <property type="entry name" value="Acetylornithine deacetylase"/>
    <property type="match status" value="1"/>
</dbReference>
<dbReference type="Pfam" id="PF01546">
    <property type="entry name" value="Peptidase_M20"/>
    <property type="match status" value="1"/>
</dbReference>
<dbReference type="AlphaFoldDB" id="A0A345PB03"/>
<dbReference type="NCBIfam" id="TIGR01892">
    <property type="entry name" value="AcOrn-deacetyl"/>
    <property type="match status" value="1"/>
</dbReference>
<comment type="cofactor">
    <cofactor evidence="1">
        <name>Zn(2+)</name>
        <dbReference type="ChEBI" id="CHEBI:29105"/>
    </cofactor>
</comment>
<dbReference type="GO" id="GO:0046872">
    <property type="term" value="F:metal ion binding"/>
    <property type="evidence" value="ECO:0007669"/>
    <property type="project" value="UniProtKB-KW"/>
</dbReference>
<dbReference type="InterPro" id="IPR010169">
    <property type="entry name" value="AcOrn-deacetyl"/>
</dbReference>
<evidence type="ECO:0000256" key="3">
    <source>
        <dbReference type="ARBA" id="ARBA00005691"/>
    </source>
</evidence>
<dbReference type="InterPro" id="IPR001261">
    <property type="entry name" value="ArgE/DapE_CS"/>
</dbReference>
<dbReference type="NCBIfam" id="NF003474">
    <property type="entry name" value="PRK05111.1"/>
    <property type="match status" value="1"/>
</dbReference>
<dbReference type="SUPFAM" id="SSF53187">
    <property type="entry name" value="Zn-dependent exopeptidases"/>
    <property type="match status" value="1"/>
</dbReference>
<dbReference type="CDD" id="cd03894">
    <property type="entry name" value="M20_ArgE"/>
    <property type="match status" value="1"/>
</dbReference>
<dbReference type="KEGG" id="mbah:HYN46_02010"/>
<keyword evidence="10" id="KW-0170">Cobalt</keyword>
<sequence length="390" mass="42143">MDGQTRQMIAELVAIPSVTCTNAKQDQSNLPVIELLATWFTDYGFQCEIMPVADGKANLIAVLANGATDLTGGLVLAGHTDTVPFDGELWKSDPFTLTERDGNLYGLGTADMKGFFALILQALRALPNAKFKAPLIVIATCDEETSMAGAKALVQAAQKKEGRQGRFALIGEPTDLKPGRLHKGVMLERILITGQAGHSSDPSLGRNALDAMHEVMTRLMRYRDGLKVLQQPIFAVPHPTLNLGCIHGGDNPNRICGLCELQFDVRTLPGMKMQTIREEIRQLIADVAPTFGVELLYEPASSGAPSAETPADSPFVQYIEGLTGQTAGALAFGTEAPYFRQLGMDTVILGPGRIEQAHQPDEYIPIANIEPMVGYLTQLIKYYCVLGEAS</sequence>
<evidence type="ECO:0000256" key="5">
    <source>
        <dbReference type="ARBA" id="ARBA00022571"/>
    </source>
</evidence>
<dbReference type="InterPro" id="IPR050072">
    <property type="entry name" value="Peptidase_M20A"/>
</dbReference>
<keyword evidence="9" id="KW-0862">Zinc</keyword>
<accession>A0A345PB03</accession>
<dbReference type="PANTHER" id="PTHR43808">
    <property type="entry name" value="ACETYLORNITHINE DEACETYLASE"/>
    <property type="match status" value="1"/>
</dbReference>
<dbReference type="EC" id="3.5.1.16" evidence="12"/>
<dbReference type="Gene3D" id="3.30.70.360">
    <property type="match status" value="1"/>
</dbReference>
<dbReference type="InterPro" id="IPR036264">
    <property type="entry name" value="Bact_exopeptidase_dim_dom"/>
</dbReference>
<dbReference type="PROSITE" id="PS00759">
    <property type="entry name" value="ARGE_DAPE_CPG2_2"/>
    <property type="match status" value="1"/>
</dbReference>
<dbReference type="InterPro" id="IPR002933">
    <property type="entry name" value="Peptidase_M20"/>
</dbReference>
<dbReference type="GO" id="GO:0005737">
    <property type="term" value="C:cytoplasm"/>
    <property type="evidence" value="ECO:0007669"/>
    <property type="project" value="UniProtKB-SubCell"/>
</dbReference>
<reference evidence="12 13" key="1">
    <citation type="submission" date="2018-07" db="EMBL/GenBank/DDBJ databases">
        <title>Genome sequencing of Moraxellaceae gen. HYN0046.</title>
        <authorList>
            <person name="Kim M."/>
            <person name="Yi H."/>
        </authorList>
    </citation>
    <scope>NUCLEOTIDE SEQUENCE [LARGE SCALE GENOMIC DNA]</scope>
    <source>
        <strain evidence="12 13">HYN0046</strain>
    </source>
</reference>
<dbReference type="Proteomes" id="UP000253940">
    <property type="component" value="Chromosome"/>
</dbReference>
<dbReference type="PANTHER" id="PTHR43808:SF1">
    <property type="entry name" value="ACETYLORNITHINE DEACETYLASE"/>
    <property type="match status" value="1"/>
</dbReference>
<organism evidence="12 13">
    <name type="scientific">Aquirhabdus parva</name>
    <dbReference type="NCBI Taxonomy" id="2283318"/>
    <lineage>
        <taxon>Bacteria</taxon>
        <taxon>Pseudomonadati</taxon>
        <taxon>Pseudomonadota</taxon>
        <taxon>Gammaproteobacteria</taxon>
        <taxon>Moraxellales</taxon>
        <taxon>Moraxellaceae</taxon>
        <taxon>Aquirhabdus</taxon>
    </lineage>
</organism>
<evidence type="ECO:0000259" key="11">
    <source>
        <dbReference type="Pfam" id="PF07687"/>
    </source>
</evidence>
<evidence type="ECO:0000256" key="2">
    <source>
        <dbReference type="ARBA" id="ARBA00004496"/>
    </source>
</evidence>
<evidence type="ECO:0000256" key="7">
    <source>
        <dbReference type="ARBA" id="ARBA00022723"/>
    </source>
</evidence>
<keyword evidence="5" id="KW-0055">Arginine biosynthesis</keyword>
<name>A0A345PB03_9GAMM</name>
<comment type="similarity">
    <text evidence="3">Belongs to the peptidase M20A family. ArgE subfamily.</text>
</comment>
<gene>
    <name evidence="12" type="ORF">HYN46_02010</name>
</gene>
<feature type="domain" description="Peptidase M20 dimerisation" evidence="11">
    <location>
        <begin position="182"/>
        <end position="289"/>
    </location>
</feature>
<dbReference type="OrthoDB" id="3665926at2"/>
<keyword evidence="7" id="KW-0479">Metal-binding</keyword>